<dbReference type="OrthoDB" id="9806052at2"/>
<proteinExistence type="inferred from homology"/>
<dbReference type="RefSeq" id="WP_009020962.1">
    <property type="nucleotide sequence ID" value="NZ_DS999411.1"/>
</dbReference>
<dbReference type="STRING" id="565045.NOR51B_2166"/>
<evidence type="ECO:0008006" key="4">
    <source>
        <dbReference type="Google" id="ProtNLM"/>
    </source>
</evidence>
<comment type="similarity">
    <text evidence="1">Belongs to the FrmR/RcnR family.</text>
</comment>
<evidence type="ECO:0000313" key="3">
    <source>
        <dbReference type="Proteomes" id="UP000004699"/>
    </source>
</evidence>
<organism evidence="2 3">
    <name type="scientific">Luminiphilus syltensis NOR5-1B</name>
    <dbReference type="NCBI Taxonomy" id="565045"/>
    <lineage>
        <taxon>Bacteria</taxon>
        <taxon>Pseudomonadati</taxon>
        <taxon>Pseudomonadota</taxon>
        <taxon>Gammaproteobacteria</taxon>
        <taxon>Cellvibrionales</taxon>
        <taxon>Halieaceae</taxon>
        <taxon>Luminiphilus</taxon>
    </lineage>
</organism>
<keyword evidence="3" id="KW-1185">Reference proteome</keyword>
<dbReference type="GO" id="GO:0046872">
    <property type="term" value="F:metal ion binding"/>
    <property type="evidence" value="ECO:0007669"/>
    <property type="project" value="InterPro"/>
</dbReference>
<gene>
    <name evidence="2" type="ORF">NOR51B_2166</name>
</gene>
<accession>B8KSI3</accession>
<dbReference type="GO" id="GO:0003677">
    <property type="term" value="F:DNA binding"/>
    <property type="evidence" value="ECO:0007669"/>
    <property type="project" value="InterPro"/>
</dbReference>
<reference evidence="3" key="1">
    <citation type="journal article" date="2013" name="BMC Microbiol.">
        <title>Taxonomy and evolution of bacteriochlorophyll a-containing members of the OM60/NOR5 clade of marine gammaproteobacteria: description of Luminiphilus syltensis gen. nov., sp. nov., reclassification of Haliea rubra as Pseudohaliea rubra gen. nov., comb. nov., and emendation of Chromatocurvus halotolerans.</title>
        <authorList>
            <person name="Spring S."/>
            <person name="Riedel T."/>
            <person name="Sproer C."/>
            <person name="Yan S."/>
            <person name="Harder J."/>
            <person name="Fuchs B.M."/>
        </authorList>
    </citation>
    <scope>NUCLEOTIDE SEQUENCE [LARGE SCALE GENOMIC DNA]</scope>
    <source>
        <strain evidence="3">NOR51-B</strain>
    </source>
</reference>
<dbReference type="CDD" id="cd10148">
    <property type="entry name" value="CsoR-like_DUF156"/>
    <property type="match status" value="1"/>
</dbReference>
<dbReference type="HOGENOM" id="CLU_130332_2_3_6"/>
<dbReference type="PANTHER" id="PTHR33677:SF3">
    <property type="entry name" value="COPPER-SENSING TRANSCRIPTIONAL REPRESSOR RICR"/>
    <property type="match status" value="1"/>
</dbReference>
<evidence type="ECO:0000256" key="1">
    <source>
        <dbReference type="ARBA" id="ARBA00005260"/>
    </source>
</evidence>
<sequence>MDQQRDGTLRRLARIEGQVRGVIGMIESDRYCIDVLQQLRAIQSALAKVQDAVLKDHAATCVERAISSGDPIDQRQKFDELIDIISKTRN</sequence>
<dbReference type="InterPro" id="IPR003735">
    <property type="entry name" value="Metal_Tscrpt_repr"/>
</dbReference>
<dbReference type="PANTHER" id="PTHR33677">
    <property type="entry name" value="TRANSCRIPTIONAL REPRESSOR FRMR-RELATED"/>
    <property type="match status" value="1"/>
</dbReference>
<evidence type="ECO:0000313" key="2">
    <source>
        <dbReference type="EMBL" id="EED36218.1"/>
    </source>
</evidence>
<dbReference type="Pfam" id="PF02583">
    <property type="entry name" value="Trns_repr_metal"/>
    <property type="match status" value="1"/>
</dbReference>
<dbReference type="Proteomes" id="UP000004699">
    <property type="component" value="Unassembled WGS sequence"/>
</dbReference>
<dbReference type="InterPro" id="IPR038390">
    <property type="entry name" value="Metal_Tscrpt_repr_sf"/>
</dbReference>
<name>B8KSI3_9GAMM</name>
<dbReference type="eggNOG" id="COG1937">
    <property type="taxonomic scope" value="Bacteria"/>
</dbReference>
<dbReference type="AlphaFoldDB" id="B8KSI3"/>
<dbReference type="EMBL" id="DS999411">
    <property type="protein sequence ID" value="EED36218.1"/>
    <property type="molecule type" value="Genomic_DNA"/>
</dbReference>
<dbReference type="Gene3D" id="1.20.58.1000">
    <property type="entry name" value="Metal-sensitive repressor, helix protomer"/>
    <property type="match status" value="1"/>
</dbReference>
<dbReference type="GO" id="GO:0045892">
    <property type="term" value="P:negative regulation of DNA-templated transcription"/>
    <property type="evidence" value="ECO:0007669"/>
    <property type="project" value="UniProtKB-ARBA"/>
</dbReference>
<protein>
    <recommendedName>
        <fullName evidence="4">Copper-sensing transcriptional repressor CsoR</fullName>
    </recommendedName>
</protein>